<accession>A0A1Z4MSZ1</accession>
<sequence>MQQMLRRLVQWLKDLFQGLFGRKKTRPQVRAEVPKQPPPTLSDTDLEFLFNELLEGVHQARGQAWAQKWLHNIENRIPTERWIEWLRRLGERLLAAPTPNNEMAARLVQLGDLGVGEVGDVAYDIGMQLLTRNQGEPIWEYDGPDATNPSPPPEIDSVATATATAENNSTEAYETVTLEQLFVMMQQDENLCQQVAQQLGLETTDPQVIIQELINQYHAANQAATEQAATEATES</sequence>
<evidence type="ECO:0000313" key="2">
    <source>
        <dbReference type="Proteomes" id="UP000218785"/>
    </source>
</evidence>
<reference evidence="1 2" key="1">
    <citation type="submission" date="2017-06" db="EMBL/GenBank/DDBJ databases">
        <title>Genome sequencing of cyanobaciteial culture collection at National Institute for Environmental Studies (NIES).</title>
        <authorList>
            <person name="Hirose Y."/>
            <person name="Shimura Y."/>
            <person name="Fujisawa T."/>
            <person name="Nakamura Y."/>
            <person name="Kawachi M."/>
        </authorList>
    </citation>
    <scope>NUCLEOTIDE SEQUENCE [LARGE SCALE GENOMIC DNA]</scope>
    <source>
        <strain evidence="1 2">NIES-37</strain>
    </source>
</reference>
<organism evidence="1 2">
    <name type="scientific">Tolypothrix tenuis PCC 7101</name>
    <dbReference type="NCBI Taxonomy" id="231146"/>
    <lineage>
        <taxon>Bacteria</taxon>
        <taxon>Bacillati</taxon>
        <taxon>Cyanobacteriota</taxon>
        <taxon>Cyanophyceae</taxon>
        <taxon>Nostocales</taxon>
        <taxon>Tolypothrichaceae</taxon>
        <taxon>Tolypothrix</taxon>
    </lineage>
</organism>
<proteinExistence type="predicted"/>
<dbReference type="AlphaFoldDB" id="A0A1Z4MSZ1"/>
<dbReference type="Proteomes" id="UP000218785">
    <property type="component" value="Chromosome"/>
</dbReference>
<gene>
    <name evidence="1" type="ORF">NIES37_05080</name>
</gene>
<evidence type="ECO:0000313" key="1">
    <source>
        <dbReference type="EMBL" id="BAY96574.1"/>
    </source>
</evidence>
<name>A0A1Z4MSZ1_9CYAN</name>
<keyword evidence="2" id="KW-1185">Reference proteome</keyword>
<dbReference type="KEGG" id="ttq:NIES37_05080"/>
<protein>
    <submittedName>
        <fullName evidence="1">Uncharacterized protein</fullName>
    </submittedName>
</protein>
<dbReference type="EMBL" id="AP018248">
    <property type="protein sequence ID" value="BAY96574.1"/>
    <property type="molecule type" value="Genomic_DNA"/>
</dbReference>